<evidence type="ECO:0000313" key="1">
    <source>
        <dbReference type="EMBL" id="KAI8435849.1"/>
    </source>
</evidence>
<dbReference type="EMBL" id="CM046106">
    <property type="protein sequence ID" value="KAI8435849.1"/>
    <property type="molecule type" value="Genomic_DNA"/>
</dbReference>
<accession>A0ACC0KHL3</accession>
<dbReference type="Proteomes" id="UP001064048">
    <property type="component" value="Chromosome 6"/>
</dbReference>
<reference evidence="1 2" key="1">
    <citation type="journal article" date="2022" name="Genome Biol. Evol.">
        <title>The Spruce Budworm Genome: Reconstructing the Evolutionary History of Antifreeze Proteins.</title>
        <authorList>
            <person name="Beliveau C."/>
            <person name="Gagne P."/>
            <person name="Picq S."/>
            <person name="Vernygora O."/>
            <person name="Keeling C.I."/>
            <person name="Pinkney K."/>
            <person name="Doucet D."/>
            <person name="Wen F."/>
            <person name="Johnston J.S."/>
            <person name="Maaroufi H."/>
            <person name="Boyle B."/>
            <person name="Laroche J."/>
            <person name="Dewar K."/>
            <person name="Juretic N."/>
            <person name="Blackburn G."/>
            <person name="Nisole A."/>
            <person name="Brunet B."/>
            <person name="Brandao M."/>
            <person name="Lumley L."/>
            <person name="Duan J."/>
            <person name="Quan G."/>
            <person name="Lucarotti C.J."/>
            <person name="Roe A.D."/>
            <person name="Sperling F.A.H."/>
            <person name="Levesque R.C."/>
            <person name="Cusson M."/>
        </authorList>
    </citation>
    <scope>NUCLEOTIDE SEQUENCE [LARGE SCALE GENOMIC DNA]</scope>
    <source>
        <strain evidence="1">Glfc:IPQL:Cfum</strain>
    </source>
</reference>
<proteinExistence type="predicted"/>
<keyword evidence="2" id="KW-1185">Reference proteome</keyword>
<evidence type="ECO:0000313" key="2">
    <source>
        <dbReference type="Proteomes" id="UP001064048"/>
    </source>
</evidence>
<name>A0ACC0KHL3_CHOFU</name>
<sequence>MRKSSRKSMRSLRKSVTHQDEVARQLDELTDYRPYFTWWVSTVQTLVLLLSLLCYGFGPVGFGRHTHSGQVLVKSLSLQQNTISTWKKWSSGESGPGGRISGSVCGLDPKFCEAPRSIAPHEWPDDITKWPICRKSVIDGSAAAGRAGHAAEHMACEVSCLDDVCGMLPFMRRRRPDQLYRAWTSLFVHAGLLHLAASLALQWLFMRDLEKMAGPVGPAGSHFGLLACLMVEVIGAWPLLKHPRRSLLKLIGLAVALFLLGLLPWIDNFAHVFGFVFGFLLSYALLPFITFGPYERRRKIVLVWVCLVSAAGMMCALVALFYAAPAYECAACAYFTCLPFAPDMCASQDVRVRQLDGV</sequence>
<gene>
    <name evidence="1" type="ORF">MSG28_004065</name>
</gene>
<organism evidence="1 2">
    <name type="scientific">Choristoneura fumiferana</name>
    <name type="common">Spruce budworm moth</name>
    <name type="synonym">Archips fumiferana</name>
    <dbReference type="NCBI Taxonomy" id="7141"/>
    <lineage>
        <taxon>Eukaryota</taxon>
        <taxon>Metazoa</taxon>
        <taxon>Ecdysozoa</taxon>
        <taxon>Arthropoda</taxon>
        <taxon>Hexapoda</taxon>
        <taxon>Insecta</taxon>
        <taxon>Pterygota</taxon>
        <taxon>Neoptera</taxon>
        <taxon>Endopterygota</taxon>
        <taxon>Lepidoptera</taxon>
        <taxon>Glossata</taxon>
        <taxon>Ditrysia</taxon>
        <taxon>Tortricoidea</taxon>
        <taxon>Tortricidae</taxon>
        <taxon>Tortricinae</taxon>
        <taxon>Choristoneura</taxon>
    </lineage>
</organism>
<comment type="caution">
    <text evidence="1">The sequence shown here is derived from an EMBL/GenBank/DDBJ whole genome shotgun (WGS) entry which is preliminary data.</text>
</comment>
<protein>
    <submittedName>
        <fullName evidence="1">Uncharacterized protein</fullName>
    </submittedName>
</protein>